<sequence length="393" mass="42192">MPKVFLTRLCAVLLAAVALVACEEEQQSSSAPAARPPAQVGFTTVKAETVDLTARLPGRVVAFRMAEVRPQVDGIVTKRLFAEGSTVEAGQPLYQIDAAVYEAEVKMAEAELARASATLNSTRTKLRRYESLVKTNAVSRQAYDDVVAEEQENRASVAAAQAALDAAKISLGYTEVLAPIGGQIGRSSITEGALVTAGQAEPLATITQLDPINVDFTQSSAALLRLRQMFRTGERVLGSKEELPVTLILDAVDLEYEQQGTMQFSEVTVDETTGSVRLRAVFPNPDRELLPGMFVHGMVNQGVVERGFLVPQAAVSFNEMGDPYVYVIGEDSTVTQAKVHIVDAAGKDWLIDKGLNDGQRVVVDGLQRIRPGAQVTPVEVQKPTPAAQSKAQS</sequence>
<dbReference type="Pfam" id="PF25876">
    <property type="entry name" value="HH_MFP_RND"/>
    <property type="match status" value="1"/>
</dbReference>
<feature type="coiled-coil region" evidence="3">
    <location>
        <begin position="98"/>
        <end position="125"/>
    </location>
</feature>
<dbReference type="Pfam" id="PF25944">
    <property type="entry name" value="Beta-barrel_RND"/>
    <property type="match status" value="1"/>
</dbReference>
<evidence type="ECO:0000313" key="10">
    <source>
        <dbReference type="Proteomes" id="UP000198615"/>
    </source>
</evidence>
<feature type="chain" id="PRO_5034225055" evidence="4">
    <location>
        <begin position="22"/>
        <end position="393"/>
    </location>
</feature>
<comment type="similarity">
    <text evidence="2">Belongs to the membrane fusion protein (MFP) (TC 8.A.1) family.</text>
</comment>
<keyword evidence="10" id="KW-1185">Reference proteome</keyword>
<evidence type="ECO:0000256" key="2">
    <source>
        <dbReference type="ARBA" id="ARBA00009477"/>
    </source>
</evidence>
<evidence type="ECO:0000256" key="1">
    <source>
        <dbReference type="ARBA" id="ARBA00004196"/>
    </source>
</evidence>
<dbReference type="InterPro" id="IPR058627">
    <property type="entry name" value="MdtA-like_C"/>
</dbReference>
<dbReference type="Proteomes" id="UP000198615">
    <property type="component" value="Unassembled WGS sequence"/>
</dbReference>
<protein>
    <submittedName>
        <fullName evidence="9">Membrane fusion protein, multidrug efflux system</fullName>
    </submittedName>
</protein>
<evidence type="ECO:0000256" key="4">
    <source>
        <dbReference type="SAM" id="SignalP"/>
    </source>
</evidence>
<keyword evidence="4" id="KW-0732">Signal</keyword>
<proteinExistence type="inferred from homology"/>
<evidence type="ECO:0000259" key="6">
    <source>
        <dbReference type="Pfam" id="PF25917"/>
    </source>
</evidence>
<comment type="subcellular location">
    <subcellularLocation>
        <location evidence="1">Cell envelope</location>
    </subcellularLocation>
</comment>
<evidence type="ECO:0000259" key="8">
    <source>
        <dbReference type="Pfam" id="PF25967"/>
    </source>
</evidence>
<feature type="domain" description="Multidrug resistance protein MdtA-like barrel-sandwich hybrid" evidence="6">
    <location>
        <begin position="64"/>
        <end position="207"/>
    </location>
</feature>
<name>A0A8G2BH43_9PROT</name>
<dbReference type="NCBIfam" id="TIGR01730">
    <property type="entry name" value="RND_mfp"/>
    <property type="match status" value="1"/>
</dbReference>
<evidence type="ECO:0000313" key="9">
    <source>
        <dbReference type="EMBL" id="SDF66477.1"/>
    </source>
</evidence>
<evidence type="ECO:0000259" key="7">
    <source>
        <dbReference type="Pfam" id="PF25944"/>
    </source>
</evidence>
<dbReference type="GO" id="GO:0005886">
    <property type="term" value="C:plasma membrane"/>
    <property type="evidence" value="ECO:0007669"/>
    <property type="project" value="TreeGrafter"/>
</dbReference>
<dbReference type="InterPro" id="IPR006143">
    <property type="entry name" value="RND_pump_MFP"/>
</dbReference>
<dbReference type="InterPro" id="IPR058625">
    <property type="entry name" value="MdtA-like_BSH"/>
</dbReference>
<dbReference type="AlphaFoldDB" id="A0A8G2BH43"/>
<gene>
    <name evidence="9" type="ORF">SAMN05660686_01976</name>
</gene>
<feature type="signal peptide" evidence="4">
    <location>
        <begin position="1"/>
        <end position="21"/>
    </location>
</feature>
<feature type="domain" description="Multidrug resistance protein MdtA-like alpha-helical hairpin" evidence="5">
    <location>
        <begin position="106"/>
        <end position="174"/>
    </location>
</feature>
<comment type="caution">
    <text evidence="9">The sequence shown here is derived from an EMBL/GenBank/DDBJ whole genome shotgun (WGS) entry which is preliminary data.</text>
</comment>
<dbReference type="PROSITE" id="PS51257">
    <property type="entry name" value="PROKAR_LIPOPROTEIN"/>
    <property type="match status" value="1"/>
</dbReference>
<dbReference type="Gene3D" id="2.40.30.170">
    <property type="match status" value="1"/>
</dbReference>
<dbReference type="FunFam" id="2.40.420.20:FF:000001">
    <property type="entry name" value="Efflux RND transporter periplasmic adaptor subunit"/>
    <property type="match status" value="1"/>
</dbReference>
<organism evidence="9 10">
    <name type="scientific">Thalassobaculum litoreum DSM 18839</name>
    <dbReference type="NCBI Taxonomy" id="1123362"/>
    <lineage>
        <taxon>Bacteria</taxon>
        <taxon>Pseudomonadati</taxon>
        <taxon>Pseudomonadota</taxon>
        <taxon>Alphaproteobacteria</taxon>
        <taxon>Rhodospirillales</taxon>
        <taxon>Thalassobaculaceae</taxon>
        <taxon>Thalassobaculum</taxon>
    </lineage>
</organism>
<dbReference type="GO" id="GO:0030313">
    <property type="term" value="C:cell envelope"/>
    <property type="evidence" value="ECO:0007669"/>
    <property type="project" value="UniProtKB-SubCell"/>
</dbReference>
<dbReference type="Gene3D" id="2.40.50.100">
    <property type="match status" value="1"/>
</dbReference>
<dbReference type="Gene3D" id="2.40.420.20">
    <property type="match status" value="1"/>
</dbReference>
<dbReference type="EMBL" id="FNBW01000005">
    <property type="protein sequence ID" value="SDF66477.1"/>
    <property type="molecule type" value="Genomic_DNA"/>
</dbReference>
<dbReference type="GO" id="GO:0046677">
    <property type="term" value="P:response to antibiotic"/>
    <property type="evidence" value="ECO:0007669"/>
    <property type="project" value="TreeGrafter"/>
</dbReference>
<dbReference type="Pfam" id="PF25917">
    <property type="entry name" value="BSH_RND"/>
    <property type="match status" value="1"/>
</dbReference>
<keyword evidence="3" id="KW-0175">Coiled coil</keyword>
<dbReference type="Gene3D" id="1.10.287.470">
    <property type="entry name" value="Helix hairpin bin"/>
    <property type="match status" value="1"/>
</dbReference>
<dbReference type="GO" id="GO:0022857">
    <property type="term" value="F:transmembrane transporter activity"/>
    <property type="evidence" value="ECO:0007669"/>
    <property type="project" value="InterPro"/>
</dbReference>
<reference evidence="9 10" key="1">
    <citation type="submission" date="2016-10" db="EMBL/GenBank/DDBJ databases">
        <authorList>
            <person name="Varghese N."/>
            <person name="Submissions S."/>
        </authorList>
    </citation>
    <scope>NUCLEOTIDE SEQUENCE [LARGE SCALE GENOMIC DNA]</scope>
    <source>
        <strain evidence="9 10">DSM 18839</strain>
    </source>
</reference>
<accession>A0A8G2BH43</accession>
<dbReference type="PANTHER" id="PTHR30158:SF3">
    <property type="entry name" value="MULTIDRUG EFFLUX PUMP SUBUNIT ACRA-RELATED"/>
    <property type="match status" value="1"/>
</dbReference>
<dbReference type="Pfam" id="PF25967">
    <property type="entry name" value="RND-MFP_C"/>
    <property type="match status" value="1"/>
</dbReference>
<evidence type="ECO:0000259" key="5">
    <source>
        <dbReference type="Pfam" id="PF25876"/>
    </source>
</evidence>
<dbReference type="InterPro" id="IPR058626">
    <property type="entry name" value="MdtA-like_b-barrel"/>
</dbReference>
<evidence type="ECO:0000256" key="3">
    <source>
        <dbReference type="SAM" id="Coils"/>
    </source>
</evidence>
<dbReference type="RefSeq" id="WP_245565534.1">
    <property type="nucleotide sequence ID" value="NZ_FNBW01000005.1"/>
</dbReference>
<dbReference type="PANTHER" id="PTHR30158">
    <property type="entry name" value="ACRA/E-RELATED COMPONENT OF DRUG EFFLUX TRANSPORTER"/>
    <property type="match status" value="1"/>
</dbReference>
<feature type="domain" description="Multidrug resistance protein MdtA-like beta-barrel" evidence="7">
    <location>
        <begin position="211"/>
        <end position="300"/>
    </location>
</feature>
<feature type="domain" description="Multidrug resistance protein MdtA-like C-terminal permuted SH3" evidence="8">
    <location>
        <begin position="309"/>
        <end position="368"/>
    </location>
</feature>
<dbReference type="InterPro" id="IPR058624">
    <property type="entry name" value="MdtA-like_HH"/>
</dbReference>
<dbReference type="SUPFAM" id="SSF111369">
    <property type="entry name" value="HlyD-like secretion proteins"/>
    <property type="match status" value="1"/>
</dbReference>